<dbReference type="Pfam" id="PF21320">
    <property type="entry name" value="WHD_Rv2258c"/>
    <property type="match status" value="1"/>
</dbReference>
<dbReference type="CDD" id="cd02440">
    <property type="entry name" value="AdoMet_MTases"/>
    <property type="match status" value="1"/>
</dbReference>
<evidence type="ECO:0000313" key="4">
    <source>
        <dbReference type="Proteomes" id="UP001205337"/>
    </source>
</evidence>
<comment type="caution">
    <text evidence="3">The sequence shown here is derived from an EMBL/GenBank/DDBJ whole genome shotgun (WGS) entry which is preliminary data.</text>
</comment>
<feature type="domain" description="Methyltransferase" evidence="1">
    <location>
        <begin position="172"/>
        <end position="282"/>
    </location>
</feature>
<evidence type="ECO:0000259" key="2">
    <source>
        <dbReference type="Pfam" id="PF21320"/>
    </source>
</evidence>
<dbReference type="Pfam" id="PF13847">
    <property type="entry name" value="Methyltransf_31"/>
    <property type="match status" value="1"/>
</dbReference>
<dbReference type="InterPro" id="IPR053173">
    <property type="entry name" value="SAM-binding_MTase"/>
</dbReference>
<dbReference type="Gene3D" id="3.40.50.150">
    <property type="entry name" value="Vaccinia Virus protein VP39"/>
    <property type="match status" value="1"/>
</dbReference>
<dbReference type="InterPro" id="IPR036388">
    <property type="entry name" value="WH-like_DNA-bd_sf"/>
</dbReference>
<dbReference type="PANTHER" id="PTHR45128:SF2">
    <property type="entry name" value="METHYLTRANSFERASE DOMAIN-CONTAINING PROTEIN"/>
    <property type="match status" value="1"/>
</dbReference>
<dbReference type="SUPFAM" id="SSF53335">
    <property type="entry name" value="S-adenosyl-L-methionine-dependent methyltransferases"/>
    <property type="match status" value="1"/>
</dbReference>
<dbReference type="GO" id="GO:0032259">
    <property type="term" value="P:methylation"/>
    <property type="evidence" value="ECO:0007669"/>
    <property type="project" value="UniProtKB-KW"/>
</dbReference>
<dbReference type="Proteomes" id="UP001205337">
    <property type="component" value="Unassembled WGS sequence"/>
</dbReference>
<keyword evidence="3" id="KW-0489">Methyltransferase</keyword>
<gene>
    <name evidence="3" type="ORF">NUH29_01040</name>
</gene>
<dbReference type="GO" id="GO:0008168">
    <property type="term" value="F:methyltransferase activity"/>
    <property type="evidence" value="ECO:0007669"/>
    <property type="project" value="UniProtKB-KW"/>
</dbReference>
<organism evidence="3 4">
    <name type="scientific">Protaetiibacter mangrovi</name>
    <dbReference type="NCBI Taxonomy" id="2970926"/>
    <lineage>
        <taxon>Bacteria</taxon>
        <taxon>Bacillati</taxon>
        <taxon>Actinomycetota</taxon>
        <taxon>Actinomycetes</taxon>
        <taxon>Micrococcales</taxon>
        <taxon>Microbacteriaceae</taxon>
        <taxon>Protaetiibacter</taxon>
    </lineage>
</organism>
<dbReference type="RefSeq" id="WP_258797009.1">
    <property type="nucleotide sequence ID" value="NZ_JANTHX010000003.1"/>
</dbReference>
<dbReference type="InterPro" id="IPR025714">
    <property type="entry name" value="Methyltranfer_dom"/>
</dbReference>
<evidence type="ECO:0000313" key="3">
    <source>
        <dbReference type="EMBL" id="MCS0498134.1"/>
    </source>
</evidence>
<dbReference type="InterPro" id="IPR048711">
    <property type="entry name" value="WHD_Rv2258c"/>
</dbReference>
<sequence>MSATTDEIAGRIFDAALGTADLLSVYLGDRLGYYRALVEIGPAGPGELAAATGTAERYAREWLEQQATTGLLEHEGRGADARYTIGTGAAEVLTDTSSLDYLAPLARMLAAAAVQLPALLEAYRTGGGVSWDQLGPDARESQADMNRPWFERRLAPSLASVPELHDLLGRAGARIADVGCGAGWSTLALARAYPGATVVGIDVDEPSVEAARASAVRFGLDDRVEFRHADGGGVDDEFDVAFVFEALHDMPRPVEVLSALRRAVRDDGAVVIVDEAVADELTPGDGVERIMYGFSLLVCLPDGMSSPHSVGTGTVMRRAVLERYAREAGFTAVEQLPIEGFGLLRFSRLRP</sequence>
<accession>A0ABT1ZBQ7</accession>
<keyword evidence="3" id="KW-0808">Transferase</keyword>
<name>A0ABT1ZBQ7_9MICO</name>
<keyword evidence="4" id="KW-1185">Reference proteome</keyword>
<dbReference type="InterPro" id="IPR029063">
    <property type="entry name" value="SAM-dependent_MTases_sf"/>
</dbReference>
<evidence type="ECO:0000259" key="1">
    <source>
        <dbReference type="Pfam" id="PF13847"/>
    </source>
</evidence>
<dbReference type="EMBL" id="JANTHX010000003">
    <property type="protein sequence ID" value="MCS0498134.1"/>
    <property type="molecule type" value="Genomic_DNA"/>
</dbReference>
<reference evidence="3 4" key="1">
    <citation type="submission" date="2022-08" db="EMBL/GenBank/DDBJ databases">
        <authorList>
            <person name="Li F."/>
        </authorList>
    </citation>
    <scope>NUCLEOTIDE SEQUENCE [LARGE SCALE GENOMIC DNA]</scope>
    <source>
        <strain evidence="3 4">10F1B-8-1</strain>
    </source>
</reference>
<feature type="domain" description="S-adenosylmethionine-dependent methyltransferase Rv2258c-like winged HTH" evidence="2">
    <location>
        <begin position="24"/>
        <end position="94"/>
    </location>
</feature>
<protein>
    <submittedName>
        <fullName evidence="3">Class I SAM-dependent methyltransferase</fullName>
    </submittedName>
</protein>
<dbReference type="Gene3D" id="1.10.10.10">
    <property type="entry name" value="Winged helix-like DNA-binding domain superfamily/Winged helix DNA-binding domain"/>
    <property type="match status" value="1"/>
</dbReference>
<proteinExistence type="predicted"/>
<dbReference type="PANTHER" id="PTHR45128">
    <property type="entry name" value="METHYLTRANSFERASE TYPE 11"/>
    <property type="match status" value="1"/>
</dbReference>